<accession>A0A7W1XQW7</accession>
<protein>
    <submittedName>
        <fullName evidence="2">ATPase</fullName>
    </submittedName>
</protein>
<dbReference type="Gene3D" id="3.40.1140.10">
    <property type="match status" value="1"/>
</dbReference>
<feature type="coiled-coil region" evidence="1">
    <location>
        <begin position="436"/>
        <end position="466"/>
    </location>
</feature>
<gene>
    <name evidence="2" type="ORF">H2C83_04180</name>
</gene>
<keyword evidence="1" id="KW-0175">Coiled coil</keyword>
<organism evidence="2 3">
    <name type="scientific">Thermoactinomyces mirandus</name>
    <dbReference type="NCBI Taxonomy" id="2756294"/>
    <lineage>
        <taxon>Bacteria</taxon>
        <taxon>Bacillati</taxon>
        <taxon>Bacillota</taxon>
        <taxon>Bacilli</taxon>
        <taxon>Bacillales</taxon>
        <taxon>Thermoactinomycetaceae</taxon>
        <taxon>Thermoactinomyces</taxon>
    </lineage>
</organism>
<dbReference type="Proteomes" id="UP000538292">
    <property type="component" value="Unassembled WGS sequence"/>
</dbReference>
<dbReference type="Pfam" id="PF13555">
    <property type="entry name" value="AAA_29"/>
    <property type="match status" value="1"/>
</dbReference>
<dbReference type="InterPro" id="IPR027417">
    <property type="entry name" value="P-loop_NTPase"/>
</dbReference>
<feature type="coiled-coil region" evidence="1">
    <location>
        <begin position="631"/>
        <end position="682"/>
    </location>
</feature>
<evidence type="ECO:0000313" key="2">
    <source>
        <dbReference type="EMBL" id="MBA4601532.1"/>
    </source>
</evidence>
<dbReference type="GO" id="GO:0006302">
    <property type="term" value="P:double-strand break repair"/>
    <property type="evidence" value="ECO:0007669"/>
    <property type="project" value="TreeGrafter"/>
</dbReference>
<feature type="coiled-coil region" evidence="1">
    <location>
        <begin position="711"/>
        <end position="773"/>
    </location>
</feature>
<feature type="coiled-coil region" evidence="1">
    <location>
        <begin position="282"/>
        <end position="360"/>
    </location>
</feature>
<dbReference type="Pfam" id="PF13558">
    <property type="entry name" value="SbcC_Walker_B"/>
    <property type="match status" value="1"/>
</dbReference>
<dbReference type="GO" id="GO:0000731">
    <property type="term" value="P:DNA synthesis involved in DNA repair"/>
    <property type="evidence" value="ECO:0007669"/>
    <property type="project" value="TreeGrafter"/>
</dbReference>
<dbReference type="PANTHER" id="PTHR32182:SF0">
    <property type="entry name" value="DNA REPLICATION AND REPAIR PROTEIN RECF"/>
    <property type="match status" value="1"/>
</dbReference>
<comment type="caution">
    <text evidence="2">The sequence shown here is derived from an EMBL/GenBank/DDBJ whole genome shotgun (WGS) entry which is preliminary data.</text>
</comment>
<dbReference type="AlphaFoldDB" id="A0A7W1XQW7"/>
<dbReference type="PANTHER" id="PTHR32182">
    <property type="entry name" value="DNA REPLICATION AND REPAIR PROTEIN RECF"/>
    <property type="match status" value="1"/>
</dbReference>
<name>A0A7W1XQW7_9BACL</name>
<reference evidence="2 3" key="1">
    <citation type="submission" date="2020-07" db="EMBL/GenBank/DDBJ databases">
        <title>Thermoactinomyces phylogeny.</title>
        <authorList>
            <person name="Dunlap C."/>
        </authorList>
    </citation>
    <scope>NUCLEOTIDE SEQUENCE [LARGE SCALE GENOMIC DNA]</scope>
    <source>
        <strain evidence="2 3">AMNI-1</strain>
    </source>
</reference>
<dbReference type="SUPFAM" id="SSF52540">
    <property type="entry name" value="P-loop containing nucleoside triphosphate hydrolases"/>
    <property type="match status" value="2"/>
</dbReference>
<keyword evidence="3" id="KW-1185">Reference proteome</keyword>
<dbReference type="RefSeq" id="WP_181738118.1">
    <property type="nucleotide sequence ID" value="NZ_JACEOL010000010.1"/>
</dbReference>
<evidence type="ECO:0000256" key="1">
    <source>
        <dbReference type="SAM" id="Coils"/>
    </source>
</evidence>
<proteinExistence type="predicted"/>
<evidence type="ECO:0000313" key="3">
    <source>
        <dbReference type="Proteomes" id="UP000538292"/>
    </source>
</evidence>
<feature type="coiled-coil region" evidence="1">
    <location>
        <begin position="219"/>
        <end position="249"/>
    </location>
</feature>
<dbReference type="Gene3D" id="3.40.50.300">
    <property type="entry name" value="P-loop containing nucleotide triphosphate hydrolases"/>
    <property type="match status" value="1"/>
</dbReference>
<sequence length="1117" mass="133306">MKWLKKLRLINWHYFGDETMEFGKQTLITGKSGAGKSTVIDAMQVLFVADQRKIRFNPAAHDETKRTMINYLKGKIGNDNRTFLRDGDFTTYITAEFCDDEKKESFVVGVVIDVFRDHSYDEEYFILAEQRLDDLEFVNPSGHLRNREEFRRFYGGGGIRKKVIFERNKSNFQKALLARMGQLHERFFSVFTKALSFKPIEDIRDFVYDYILDKKELQLDLMKQNFEIHERYKQELEELKKRKEKLYDIRKRFQQYDKLRETVKEQDYVIRRLKVIMQQEIQEQYERKLGHIKEKLKILDQDIASAELRQEEARKQAGKAFEIWQSHAAERKRKDLEKNIEELNNERVRLTQEINLVAKRLQQELKLLDGLFHWSGNEMLKWQAGEQEKLAQFRKAVAYALSQMEKKQMLTENKQEIQQVFQEAGRMLGDFYGRVLIAASQTKEQLEANKEKLKELQQIIRDLQNRKRTYPKPVQKLKNLLEQCLSSRSKVWIFCEEMEVNDESWRDAIEGYLNTQRFDLLVEPHVFAEALSVYEREKWTHRLEGIGLVDTEKEKKYLGTAEQNSLAQVISADHPVIWAHLEHLLGKVIKAENEQELRKYRTAVTRTCMVYSNLVARQIPKKNYEVPFIGNQAIVRQLELKQAELVETEKRREELLALKKELDIWKQKLIEKQSQYKRLSENLSFPEKFHFCLQMLASKRAELESLDMREAERLKAEYEEWRKEEKEWSDKRSQLSEAKGRLESEKEDLASKIFLQKNKVREAETSLQQWREEHGPMAEKSALNRWEDTVKQDQSIVRKVGNWENNWKGNQTRCRQEFDKLKELRQQFNFEYSFNGSTDAEDNEAYEKLLYDIEHLNIPDYQKKVEIALKESEEEFKSHFIFKLREAIQMARREFDELDFALKNFPFSDDKYHFEVKESNKYKKYYKALMDPMLELGSFSNIPDNDRTMVLHELFEMLVHGEADELEEFTDYRRYLDFDIIVTTSDSHYRFSQVLKEKSGGETQTPFYIAILASFHHLYRSGKTIRLMVFDEAFNKMDEERIQSMLRLIKQMNLQLIAAVPDEKIQHMAPEMTTTLIVNNVDYQCFVDMIDRWDDEEDEQEAKKEESSFAFTQQKLF</sequence>
<dbReference type="EMBL" id="JACEOL010000010">
    <property type="protein sequence ID" value="MBA4601532.1"/>
    <property type="molecule type" value="Genomic_DNA"/>
</dbReference>